<dbReference type="InterPro" id="IPR036188">
    <property type="entry name" value="FAD/NAD-bd_sf"/>
</dbReference>
<feature type="binding site" evidence="5">
    <location>
        <position position="85"/>
    </location>
    <ligand>
        <name>FAD</name>
        <dbReference type="ChEBI" id="CHEBI:57692"/>
    </ligand>
</feature>
<dbReference type="Gene3D" id="3.50.50.60">
    <property type="entry name" value="FAD/NAD(P)-binding domain"/>
    <property type="match status" value="1"/>
</dbReference>
<evidence type="ECO:0000256" key="5">
    <source>
        <dbReference type="PIRSR" id="PIRSR000137-2"/>
    </source>
</evidence>
<feature type="domain" description="Glucose-methanol-choline oxidoreductase N-terminal" evidence="7">
    <location>
        <begin position="83"/>
        <end position="106"/>
    </location>
</feature>
<comment type="similarity">
    <text evidence="2 6">Belongs to the GMC oxidoreductase family.</text>
</comment>
<evidence type="ECO:0000256" key="3">
    <source>
        <dbReference type="ARBA" id="ARBA00022630"/>
    </source>
</evidence>
<dbReference type="PROSITE" id="PS00624">
    <property type="entry name" value="GMC_OXRED_2"/>
    <property type="match status" value="1"/>
</dbReference>
<evidence type="ECO:0000256" key="4">
    <source>
        <dbReference type="ARBA" id="ARBA00022827"/>
    </source>
</evidence>
<sequence length="554" mass="59904">MDETIYDYIIVGAGSAGCALAEALTRDGRNRVLLVEAGGSDKRFWIKVPIGYGVNFANPRVNWGYHAEPDAALNGRAVYWPRGKVIGGSSSINAMAYIRGLPQDFDGWDRQGADGWSWEAVRPAFERMERHLEPDATGVPRQRGEGPLCVSDLRAQMNPFSKRFLAAAAECGWAQCEDLSATTAEGVGYYRSTVRRGLRFSAADAFLAPARRRSNLRVMSQATVLRLTFDGRRATGIIVRHRGKTAALRAGREVILSAGAVNSPKLLQLSGIGPAALLRDHGIEVCHALGQVGKGLQDHLAISHLFRATEPTLNNVLGRRMPRLWAGLRYVLTRRGPLSVPVNQVGGFVRSSPDRATPDLQIYCNPVSYGMSPSGQPVLDRDPGFLLSAQLCRPDSRGEIAIRSNDPDAAPIIHANSLATEHDRAGARRALEILNRLAAAPSLASVTCERLLPATGQTDPEELMQDFRDRASTVFHPTSTCRMGRGPTDSVLDSRLRVHGVAGLRVVDASAFPSLTSGNTNAPTMMLAMRAAEMILEDGATGHTERAHARLAPG</sequence>
<dbReference type="GO" id="GO:0050660">
    <property type="term" value="F:flavin adenine dinucleotide binding"/>
    <property type="evidence" value="ECO:0007669"/>
    <property type="project" value="InterPro"/>
</dbReference>
<organism evidence="9 10">
    <name type="scientific">Antarcticimicrobium sediminis</name>
    <dbReference type="NCBI Taxonomy" id="2546227"/>
    <lineage>
        <taxon>Bacteria</taxon>
        <taxon>Pseudomonadati</taxon>
        <taxon>Pseudomonadota</taxon>
        <taxon>Alphaproteobacteria</taxon>
        <taxon>Rhodobacterales</taxon>
        <taxon>Paracoccaceae</taxon>
        <taxon>Antarcticimicrobium</taxon>
    </lineage>
</organism>
<evidence type="ECO:0000256" key="2">
    <source>
        <dbReference type="ARBA" id="ARBA00010790"/>
    </source>
</evidence>
<keyword evidence="10" id="KW-1185">Reference proteome</keyword>
<dbReference type="SUPFAM" id="SSF54373">
    <property type="entry name" value="FAD-linked reductases, C-terminal domain"/>
    <property type="match status" value="1"/>
</dbReference>
<dbReference type="SUPFAM" id="SSF51905">
    <property type="entry name" value="FAD/NAD(P)-binding domain"/>
    <property type="match status" value="1"/>
</dbReference>
<comment type="cofactor">
    <cofactor evidence="1 5">
        <name>FAD</name>
        <dbReference type="ChEBI" id="CHEBI:57692"/>
    </cofactor>
</comment>
<feature type="domain" description="Glucose-methanol-choline oxidoreductase N-terminal" evidence="8">
    <location>
        <begin position="259"/>
        <end position="273"/>
    </location>
</feature>
<dbReference type="RefSeq" id="WP_132830124.1">
    <property type="nucleotide sequence ID" value="NZ_SMFP01000009.1"/>
</dbReference>
<dbReference type="GO" id="GO:0016614">
    <property type="term" value="F:oxidoreductase activity, acting on CH-OH group of donors"/>
    <property type="evidence" value="ECO:0007669"/>
    <property type="project" value="InterPro"/>
</dbReference>
<reference evidence="9 10" key="1">
    <citation type="submission" date="2019-03" db="EMBL/GenBank/DDBJ databases">
        <authorList>
            <person name="Zhang S."/>
        </authorList>
    </citation>
    <scope>NUCLEOTIDE SEQUENCE [LARGE SCALE GENOMIC DNA]</scope>
    <source>
        <strain evidence="9 10">S4J41</strain>
    </source>
</reference>
<gene>
    <name evidence="9" type="ORF">E1B25_13925</name>
</gene>
<dbReference type="InterPro" id="IPR007867">
    <property type="entry name" value="GMC_OxRtase_C"/>
</dbReference>
<dbReference type="AlphaFoldDB" id="A0A4R5EPQ3"/>
<keyword evidence="4 5" id="KW-0274">FAD</keyword>
<dbReference type="InterPro" id="IPR012132">
    <property type="entry name" value="GMC_OxRdtase"/>
</dbReference>
<protein>
    <submittedName>
        <fullName evidence="9">Choline dehydrogenase</fullName>
    </submittedName>
</protein>
<feature type="binding site" evidence="5">
    <location>
        <position position="224"/>
    </location>
    <ligand>
        <name>FAD</name>
        <dbReference type="ChEBI" id="CHEBI:57692"/>
    </ligand>
</feature>
<dbReference type="InterPro" id="IPR000172">
    <property type="entry name" value="GMC_OxRdtase_N"/>
</dbReference>
<dbReference type="PANTHER" id="PTHR11552:SF147">
    <property type="entry name" value="CHOLINE DEHYDROGENASE, MITOCHONDRIAL"/>
    <property type="match status" value="1"/>
</dbReference>
<evidence type="ECO:0000313" key="10">
    <source>
        <dbReference type="Proteomes" id="UP000294662"/>
    </source>
</evidence>
<evidence type="ECO:0000259" key="8">
    <source>
        <dbReference type="PROSITE" id="PS00624"/>
    </source>
</evidence>
<dbReference type="Pfam" id="PF00732">
    <property type="entry name" value="GMC_oxred_N"/>
    <property type="match status" value="1"/>
</dbReference>
<dbReference type="OrthoDB" id="9785276at2"/>
<dbReference type="PANTHER" id="PTHR11552">
    <property type="entry name" value="GLUCOSE-METHANOL-CHOLINE GMC OXIDOREDUCTASE"/>
    <property type="match status" value="1"/>
</dbReference>
<name>A0A4R5EPQ3_9RHOB</name>
<dbReference type="Pfam" id="PF05199">
    <property type="entry name" value="GMC_oxred_C"/>
    <property type="match status" value="1"/>
</dbReference>
<keyword evidence="3 6" id="KW-0285">Flavoprotein</keyword>
<dbReference type="Gene3D" id="3.30.560.10">
    <property type="entry name" value="Glucose Oxidase, domain 3"/>
    <property type="match status" value="1"/>
</dbReference>
<dbReference type="EMBL" id="SMFP01000009">
    <property type="protein sequence ID" value="TDE36612.1"/>
    <property type="molecule type" value="Genomic_DNA"/>
</dbReference>
<evidence type="ECO:0000313" key="9">
    <source>
        <dbReference type="EMBL" id="TDE36612.1"/>
    </source>
</evidence>
<evidence type="ECO:0000256" key="1">
    <source>
        <dbReference type="ARBA" id="ARBA00001974"/>
    </source>
</evidence>
<dbReference type="PIRSF" id="PIRSF000137">
    <property type="entry name" value="Alcohol_oxidase"/>
    <property type="match status" value="1"/>
</dbReference>
<evidence type="ECO:0000256" key="6">
    <source>
        <dbReference type="RuleBase" id="RU003968"/>
    </source>
</evidence>
<proteinExistence type="inferred from homology"/>
<dbReference type="PROSITE" id="PS00623">
    <property type="entry name" value="GMC_OXRED_1"/>
    <property type="match status" value="1"/>
</dbReference>
<evidence type="ECO:0000259" key="7">
    <source>
        <dbReference type="PROSITE" id="PS00623"/>
    </source>
</evidence>
<comment type="caution">
    <text evidence="9">The sequence shown here is derived from an EMBL/GenBank/DDBJ whole genome shotgun (WGS) entry which is preliminary data.</text>
</comment>
<dbReference type="Proteomes" id="UP000294662">
    <property type="component" value="Unassembled WGS sequence"/>
</dbReference>
<accession>A0A4R5EPQ3</accession>